<dbReference type="InterPro" id="IPR051531">
    <property type="entry name" value="N-acetyltransferase"/>
</dbReference>
<comment type="caution">
    <text evidence="2">The sequence shown here is derived from an EMBL/GenBank/DDBJ whole genome shotgun (WGS) entry which is preliminary data.</text>
</comment>
<dbReference type="SUPFAM" id="SSF55729">
    <property type="entry name" value="Acyl-CoA N-acyltransferases (Nat)"/>
    <property type="match status" value="1"/>
</dbReference>
<feature type="domain" description="N-acetyltransferase" evidence="1">
    <location>
        <begin position="10"/>
        <end position="177"/>
    </location>
</feature>
<dbReference type="Gene3D" id="3.40.630.30">
    <property type="match status" value="1"/>
</dbReference>
<gene>
    <name evidence="2" type="ORF">E1218_22485</name>
</gene>
<dbReference type="PROSITE" id="PS51186">
    <property type="entry name" value="GNAT"/>
    <property type="match status" value="1"/>
</dbReference>
<sequence>MDSYLETERLTLRRFTEADLDLLAALDSDPEVMRFLTGQPTPPDEVANVVLPGILRMYDEQPGLGTFAAEQKADGEFVGWFGLQPTKEAGTVDVGYRLNRVAWGKGYATEGTKALIDKAFGELGLDRVVADTMAVNHRSRAVMRRSGLRFVRIFHEHFGDPLPGSEFGEVEYAVDRRTWEAGRRA</sequence>
<keyword evidence="2" id="KW-0808">Transferase</keyword>
<proteinExistence type="predicted"/>
<reference evidence="2 3" key="1">
    <citation type="submission" date="2019-02" db="EMBL/GenBank/DDBJ databases">
        <title>Draft genome sequences of novel Actinobacteria.</title>
        <authorList>
            <person name="Sahin N."/>
            <person name="Ay H."/>
            <person name="Saygin H."/>
        </authorList>
    </citation>
    <scope>NUCLEOTIDE SEQUENCE [LARGE SCALE GENOMIC DNA]</scope>
    <source>
        <strain evidence="2 3">16K104</strain>
    </source>
</reference>
<evidence type="ECO:0000313" key="2">
    <source>
        <dbReference type="EMBL" id="TDD20408.1"/>
    </source>
</evidence>
<accession>A0A4R4WS76</accession>
<dbReference type="Proteomes" id="UP000295172">
    <property type="component" value="Unassembled WGS sequence"/>
</dbReference>
<dbReference type="GO" id="GO:0016747">
    <property type="term" value="F:acyltransferase activity, transferring groups other than amino-acyl groups"/>
    <property type="evidence" value="ECO:0007669"/>
    <property type="project" value="InterPro"/>
</dbReference>
<name>A0A4R4WS76_9ACTN</name>
<evidence type="ECO:0000313" key="3">
    <source>
        <dbReference type="Proteomes" id="UP000295172"/>
    </source>
</evidence>
<dbReference type="EMBL" id="SMKR01000103">
    <property type="protein sequence ID" value="TDD20408.1"/>
    <property type="molecule type" value="Genomic_DNA"/>
</dbReference>
<dbReference type="InterPro" id="IPR000182">
    <property type="entry name" value="GNAT_dom"/>
</dbReference>
<dbReference type="InterPro" id="IPR016181">
    <property type="entry name" value="Acyl_CoA_acyltransferase"/>
</dbReference>
<evidence type="ECO:0000259" key="1">
    <source>
        <dbReference type="PROSITE" id="PS51186"/>
    </source>
</evidence>
<dbReference type="Pfam" id="PF13302">
    <property type="entry name" value="Acetyltransf_3"/>
    <property type="match status" value="1"/>
</dbReference>
<dbReference type="OrthoDB" id="3533156at2"/>
<dbReference type="AlphaFoldDB" id="A0A4R4WS76"/>
<keyword evidence="3" id="KW-1185">Reference proteome</keyword>
<dbReference type="PANTHER" id="PTHR43792:SF1">
    <property type="entry name" value="N-ACETYLTRANSFERASE DOMAIN-CONTAINING PROTEIN"/>
    <property type="match status" value="1"/>
</dbReference>
<organism evidence="2 3">
    <name type="scientific">Kribbella turkmenica</name>
    <dbReference type="NCBI Taxonomy" id="2530375"/>
    <lineage>
        <taxon>Bacteria</taxon>
        <taxon>Bacillati</taxon>
        <taxon>Actinomycetota</taxon>
        <taxon>Actinomycetes</taxon>
        <taxon>Propionibacteriales</taxon>
        <taxon>Kribbellaceae</taxon>
        <taxon>Kribbella</taxon>
    </lineage>
</organism>
<protein>
    <submittedName>
        <fullName evidence="2">N-acetyltransferase</fullName>
    </submittedName>
</protein>
<dbReference type="RefSeq" id="WP_132323279.1">
    <property type="nucleotide sequence ID" value="NZ_SMKR01000103.1"/>
</dbReference>
<dbReference type="PANTHER" id="PTHR43792">
    <property type="entry name" value="GNAT FAMILY, PUTATIVE (AFU_ORTHOLOGUE AFUA_3G00765)-RELATED-RELATED"/>
    <property type="match status" value="1"/>
</dbReference>